<keyword evidence="3" id="KW-1185">Reference proteome</keyword>
<dbReference type="RefSeq" id="WP_013929140.1">
    <property type="nucleotide sequence ID" value="NC_015703.1"/>
</dbReference>
<reference evidence="2 3" key="2">
    <citation type="journal article" date="2012" name="Stand. Genomic Sci.">
        <title>Complete genome sequence of the aquatic bacterium Runella slithyformis type strain (LSU 4(T)).</title>
        <authorList>
            <person name="Copeland A."/>
            <person name="Zhang X."/>
            <person name="Misra M."/>
            <person name="Lapidus A."/>
            <person name="Nolan M."/>
            <person name="Lucas S."/>
            <person name="Deshpande S."/>
            <person name="Cheng J.F."/>
            <person name="Tapia R."/>
            <person name="Goodwin L.A."/>
            <person name="Pitluck S."/>
            <person name="Liolios K."/>
            <person name="Pagani I."/>
            <person name="Ivanova N."/>
            <person name="Mikhailova N."/>
            <person name="Pati A."/>
            <person name="Chen A."/>
            <person name="Palaniappan K."/>
            <person name="Land M."/>
            <person name="Hauser L."/>
            <person name="Pan C."/>
            <person name="Jeffries C.D."/>
            <person name="Detter J.C."/>
            <person name="Brambilla E.M."/>
            <person name="Rohde M."/>
            <person name="Djao O.D."/>
            <person name="Goker M."/>
            <person name="Sikorski J."/>
            <person name="Tindall B.J."/>
            <person name="Woyke T."/>
            <person name="Bristow J."/>
            <person name="Eisen J.A."/>
            <person name="Markowitz V."/>
            <person name="Hugenholtz P."/>
            <person name="Kyrpides N.C."/>
            <person name="Klenk H.P."/>
            <person name="Mavromatis K."/>
        </authorList>
    </citation>
    <scope>NUCLEOTIDE SEQUENCE [LARGE SCALE GENOMIC DNA]</scope>
    <source>
        <strain evidence="3">ATCC 29530 / DSM 19594 / LMG 11500 / NCIMB 11436 / LSU 4</strain>
    </source>
</reference>
<accession>A0A7U3ZMB0</accession>
<reference evidence="3" key="1">
    <citation type="submission" date="2011-06" db="EMBL/GenBank/DDBJ databases">
        <title>The complete genome of chromosome of Runella slithyformis DSM 19594.</title>
        <authorList>
            <consortium name="US DOE Joint Genome Institute (JGI-PGF)"/>
            <person name="Lucas S."/>
            <person name="Han J."/>
            <person name="Lapidus A."/>
            <person name="Bruce D."/>
            <person name="Goodwin L."/>
            <person name="Pitluck S."/>
            <person name="Peters L."/>
            <person name="Kyrpides N."/>
            <person name="Mavromatis K."/>
            <person name="Ivanova N."/>
            <person name="Ovchinnikova G."/>
            <person name="Zhang X."/>
            <person name="Misra M."/>
            <person name="Detter J.C."/>
            <person name="Tapia R."/>
            <person name="Han C."/>
            <person name="Land M."/>
            <person name="Hauser L."/>
            <person name="Markowitz V."/>
            <person name="Cheng J.-F."/>
            <person name="Hugenholtz P."/>
            <person name="Woyke T."/>
            <person name="Wu D."/>
            <person name="Tindall B."/>
            <person name="Faehrich R."/>
            <person name="Brambilla E."/>
            <person name="Klenk H.-P."/>
            <person name="Eisen J.A."/>
        </authorList>
    </citation>
    <scope>NUCLEOTIDE SEQUENCE [LARGE SCALE GENOMIC DNA]</scope>
    <source>
        <strain evidence="3">ATCC 29530 / DSM 19594 / LMG 11500 / NCIMB 11436 / LSU 4</strain>
    </source>
</reference>
<feature type="transmembrane region" description="Helical" evidence="1">
    <location>
        <begin position="106"/>
        <end position="127"/>
    </location>
</feature>
<proteinExistence type="predicted"/>
<dbReference type="PANTHER" id="PTHR39419">
    <property type="entry name" value="SLL0814 PROTEIN"/>
    <property type="match status" value="1"/>
</dbReference>
<evidence type="ECO:0008006" key="4">
    <source>
        <dbReference type="Google" id="ProtNLM"/>
    </source>
</evidence>
<name>A0A7U3ZMB0_RUNSL</name>
<dbReference type="EMBL" id="CP002859">
    <property type="protein sequence ID" value="AEI49836.1"/>
    <property type="molecule type" value="Genomic_DNA"/>
</dbReference>
<protein>
    <recommendedName>
        <fullName evidence="4">Carotenoid biosynthesis protein</fullName>
    </recommendedName>
</protein>
<feature type="transmembrane region" description="Helical" evidence="1">
    <location>
        <begin position="66"/>
        <end position="86"/>
    </location>
</feature>
<organism evidence="2 3">
    <name type="scientific">Runella slithyformis (strain ATCC 29530 / DSM 19594 / LMG 11500 / NCIMB 11436 / LSU 4)</name>
    <dbReference type="NCBI Taxonomy" id="761193"/>
    <lineage>
        <taxon>Bacteria</taxon>
        <taxon>Pseudomonadati</taxon>
        <taxon>Bacteroidota</taxon>
        <taxon>Cytophagia</taxon>
        <taxon>Cytophagales</taxon>
        <taxon>Spirosomataceae</taxon>
        <taxon>Runella</taxon>
    </lineage>
</organism>
<keyword evidence="1" id="KW-0812">Transmembrane</keyword>
<feature type="transmembrane region" description="Helical" evidence="1">
    <location>
        <begin position="12"/>
        <end position="34"/>
    </location>
</feature>
<feature type="transmembrane region" description="Helical" evidence="1">
    <location>
        <begin position="201"/>
        <end position="220"/>
    </location>
</feature>
<dbReference type="Pfam" id="PF04240">
    <property type="entry name" value="Caroten_synth"/>
    <property type="match status" value="1"/>
</dbReference>
<evidence type="ECO:0000313" key="3">
    <source>
        <dbReference type="Proteomes" id="UP000000493"/>
    </source>
</evidence>
<feature type="transmembrane region" description="Helical" evidence="1">
    <location>
        <begin position="171"/>
        <end position="189"/>
    </location>
</feature>
<keyword evidence="1" id="KW-0472">Membrane</keyword>
<feature type="transmembrane region" description="Helical" evidence="1">
    <location>
        <begin position="139"/>
        <end position="159"/>
    </location>
</feature>
<dbReference type="AlphaFoldDB" id="A0A7U3ZMB0"/>
<dbReference type="KEGG" id="rsi:Runsl_3472"/>
<evidence type="ECO:0000256" key="1">
    <source>
        <dbReference type="SAM" id="Phobius"/>
    </source>
</evidence>
<sequence>MYSILNQLRTPIAQRVIFIILPLMHIAGFIGLQFPPTQPLFKALVPFHLLSSLALMLLFHSDWNKSAVLFCVIAYIVGFTVEALGVHTGVIFGEYRYGPTLGWKMIEIPLIIGVNWLTLIYSTGVVANQWHRSGSVKALLAAGVVVGLDVLIEPVAIRLDFWQWSGNTVPLQNYVAWYIIAFGLLWLFYELPFRKQNRLAGLMLICQAAFFAAHNIAYFIE</sequence>
<gene>
    <name evidence="2" type="ordered locus">Runsl_3472</name>
</gene>
<dbReference type="InterPro" id="IPR007354">
    <property type="entry name" value="CruF-like"/>
</dbReference>
<keyword evidence="1" id="KW-1133">Transmembrane helix</keyword>
<dbReference type="PANTHER" id="PTHR39419:SF1">
    <property type="entry name" value="SLL0814 PROTEIN"/>
    <property type="match status" value="1"/>
</dbReference>
<evidence type="ECO:0000313" key="2">
    <source>
        <dbReference type="EMBL" id="AEI49836.1"/>
    </source>
</evidence>
<dbReference type="Proteomes" id="UP000000493">
    <property type="component" value="Chromosome"/>
</dbReference>
<feature type="transmembrane region" description="Helical" evidence="1">
    <location>
        <begin position="40"/>
        <end position="59"/>
    </location>
</feature>